<dbReference type="EMBL" id="BAIQ01000021">
    <property type="protein sequence ID" value="GAE15780.1"/>
    <property type="molecule type" value="Genomic_DNA"/>
</dbReference>
<reference evidence="1 2" key="1">
    <citation type="journal article" date="2014" name="Genome Announc.">
        <title>Draft Genome Sequences of Three Strains of Bacteroides pyogenes Isolated from a Cat and Swine.</title>
        <authorList>
            <person name="Sakamoto M."/>
            <person name="Oshima K."/>
            <person name="Suda W."/>
            <person name="Kitamura K."/>
            <person name="Iida T."/>
            <person name="Hattori M."/>
            <person name="Ohkuma M."/>
        </authorList>
    </citation>
    <scope>NUCLEOTIDE SEQUENCE [LARGE SCALE GENOMIC DNA]</scope>
    <source>
        <strain evidence="1 2">JCM 6292</strain>
    </source>
</reference>
<proteinExistence type="predicted"/>
<dbReference type="AlphaFoldDB" id="W4P7R9"/>
<protein>
    <submittedName>
        <fullName evidence="1">Uncharacterized protein</fullName>
    </submittedName>
</protein>
<organism evidence="1 2">
    <name type="scientific">Bacteroides pyogenes JCM 6292</name>
    <dbReference type="NCBI Taxonomy" id="1235809"/>
    <lineage>
        <taxon>Bacteria</taxon>
        <taxon>Pseudomonadati</taxon>
        <taxon>Bacteroidota</taxon>
        <taxon>Bacteroidia</taxon>
        <taxon>Bacteroidales</taxon>
        <taxon>Bacteroidaceae</taxon>
        <taxon>Bacteroides</taxon>
    </lineage>
</organism>
<evidence type="ECO:0000313" key="2">
    <source>
        <dbReference type="Proteomes" id="UP000018861"/>
    </source>
</evidence>
<evidence type="ECO:0000313" key="1">
    <source>
        <dbReference type="EMBL" id="GAE15780.1"/>
    </source>
</evidence>
<dbReference type="Proteomes" id="UP000018861">
    <property type="component" value="Unassembled WGS sequence"/>
</dbReference>
<accession>W4P7R9</accession>
<comment type="caution">
    <text evidence="1">The sequence shown here is derived from an EMBL/GenBank/DDBJ whole genome shotgun (WGS) entry which is preliminary data.</text>
</comment>
<gene>
    <name evidence="1" type="ORF">JCM6292_2110</name>
</gene>
<sequence>MGGRSVARKVLEHIKNSGKYYDVTGNTRGSIAWGIYYDGVLHEISTPYKRIYVRRRTLVKGERDFETGFVARTGDVHYYGYEASEEFLKDYKPSSKGLSVVFVVGTHYAEYIENVRKLNVMTDSVYFVRAAGSGLIKGSFDFESAGRLPFKV</sequence>
<name>W4P7R9_9BACE</name>